<dbReference type="AlphaFoldDB" id="A0AAQ3RXK0"/>
<name>A0AAQ3RXK0_VIGMU</name>
<organism evidence="2 3">
    <name type="scientific">Vigna mungo</name>
    <name type="common">Black gram</name>
    <name type="synonym">Phaseolus mungo</name>
    <dbReference type="NCBI Taxonomy" id="3915"/>
    <lineage>
        <taxon>Eukaryota</taxon>
        <taxon>Viridiplantae</taxon>
        <taxon>Streptophyta</taxon>
        <taxon>Embryophyta</taxon>
        <taxon>Tracheophyta</taxon>
        <taxon>Spermatophyta</taxon>
        <taxon>Magnoliopsida</taxon>
        <taxon>eudicotyledons</taxon>
        <taxon>Gunneridae</taxon>
        <taxon>Pentapetalae</taxon>
        <taxon>rosids</taxon>
        <taxon>fabids</taxon>
        <taxon>Fabales</taxon>
        <taxon>Fabaceae</taxon>
        <taxon>Papilionoideae</taxon>
        <taxon>50 kb inversion clade</taxon>
        <taxon>NPAAA clade</taxon>
        <taxon>indigoferoid/millettioid clade</taxon>
        <taxon>Phaseoleae</taxon>
        <taxon>Vigna</taxon>
    </lineage>
</organism>
<dbReference type="Proteomes" id="UP001374535">
    <property type="component" value="Chromosome 5"/>
</dbReference>
<sequence length="144" mass="15390">MAGLVGQLFGLFNDGGEPMQTTQPRRRSAVPRSAHTEEEPRTSFNNTGTQNMRGLINNTGYTKGNGNGSIVFGFVRGFADMMDGGYNSYPQRNPNMNSAPFASLQPSPTALLNGDNQKLIGITNNTNLKVKGDGNGACTLGNFK</sequence>
<keyword evidence="3" id="KW-1185">Reference proteome</keyword>
<dbReference type="EMBL" id="CP144696">
    <property type="protein sequence ID" value="WVZ11604.1"/>
    <property type="molecule type" value="Genomic_DNA"/>
</dbReference>
<protein>
    <submittedName>
        <fullName evidence="2">Uncharacterized protein</fullName>
    </submittedName>
</protein>
<feature type="region of interest" description="Disordered" evidence="1">
    <location>
        <begin position="12"/>
        <end position="60"/>
    </location>
</feature>
<proteinExistence type="predicted"/>
<reference evidence="2 3" key="1">
    <citation type="journal article" date="2023" name="Life. Sci Alliance">
        <title>Evolutionary insights into 3D genome organization and epigenetic landscape of Vigna mungo.</title>
        <authorList>
            <person name="Junaid A."/>
            <person name="Singh B."/>
            <person name="Bhatia S."/>
        </authorList>
    </citation>
    <scope>NUCLEOTIDE SEQUENCE [LARGE SCALE GENOMIC DNA]</scope>
    <source>
        <strain evidence="2">Urdbean</strain>
    </source>
</reference>
<evidence type="ECO:0000256" key="1">
    <source>
        <dbReference type="SAM" id="MobiDB-lite"/>
    </source>
</evidence>
<accession>A0AAQ3RXK0</accession>
<evidence type="ECO:0000313" key="3">
    <source>
        <dbReference type="Proteomes" id="UP001374535"/>
    </source>
</evidence>
<evidence type="ECO:0000313" key="2">
    <source>
        <dbReference type="EMBL" id="WVZ11604.1"/>
    </source>
</evidence>
<gene>
    <name evidence="2" type="ORF">V8G54_016134</name>
</gene>
<feature type="compositionally biased region" description="Polar residues" evidence="1">
    <location>
        <begin position="42"/>
        <end position="52"/>
    </location>
</feature>